<feature type="domain" description="DUF1707" evidence="2">
    <location>
        <begin position="10"/>
        <end position="62"/>
    </location>
</feature>
<proteinExistence type="predicted"/>
<evidence type="ECO:0000313" key="4">
    <source>
        <dbReference type="Proteomes" id="UP001500221"/>
    </source>
</evidence>
<dbReference type="EMBL" id="BAABKG010000001">
    <property type="protein sequence ID" value="GAA5144301.1"/>
    <property type="molecule type" value="Genomic_DNA"/>
</dbReference>
<keyword evidence="4" id="KW-1185">Reference proteome</keyword>
<accession>A0ABP9PH90</accession>
<dbReference type="PANTHER" id="PTHR40763">
    <property type="entry name" value="MEMBRANE PROTEIN-RELATED"/>
    <property type="match status" value="1"/>
</dbReference>
<name>A0ABP9PH90_9ACTN</name>
<organism evidence="3 4">
    <name type="scientific">Nocardioides marinquilinus</name>
    <dbReference type="NCBI Taxonomy" id="1210400"/>
    <lineage>
        <taxon>Bacteria</taxon>
        <taxon>Bacillati</taxon>
        <taxon>Actinomycetota</taxon>
        <taxon>Actinomycetes</taxon>
        <taxon>Propionibacteriales</taxon>
        <taxon>Nocardioidaceae</taxon>
        <taxon>Nocardioides</taxon>
    </lineage>
</organism>
<evidence type="ECO:0000313" key="3">
    <source>
        <dbReference type="EMBL" id="GAA5144301.1"/>
    </source>
</evidence>
<feature type="region of interest" description="Disordered" evidence="1">
    <location>
        <begin position="63"/>
        <end position="96"/>
    </location>
</feature>
<evidence type="ECO:0000256" key="1">
    <source>
        <dbReference type="SAM" id="MobiDB-lite"/>
    </source>
</evidence>
<dbReference type="RefSeq" id="WP_345455497.1">
    <property type="nucleotide sequence ID" value="NZ_BAABKG010000001.1"/>
</dbReference>
<dbReference type="Pfam" id="PF08044">
    <property type="entry name" value="DUF1707"/>
    <property type="match status" value="1"/>
</dbReference>
<reference evidence="4" key="1">
    <citation type="journal article" date="2019" name="Int. J. Syst. Evol. Microbiol.">
        <title>The Global Catalogue of Microorganisms (GCM) 10K type strain sequencing project: providing services to taxonomists for standard genome sequencing and annotation.</title>
        <authorList>
            <consortium name="The Broad Institute Genomics Platform"/>
            <consortium name="The Broad Institute Genome Sequencing Center for Infectious Disease"/>
            <person name="Wu L."/>
            <person name="Ma J."/>
        </authorList>
    </citation>
    <scope>NUCLEOTIDE SEQUENCE [LARGE SCALE GENOMIC DNA]</scope>
    <source>
        <strain evidence="4">JCM 18459</strain>
    </source>
</reference>
<evidence type="ECO:0000259" key="2">
    <source>
        <dbReference type="Pfam" id="PF08044"/>
    </source>
</evidence>
<protein>
    <recommendedName>
        <fullName evidence="2">DUF1707 domain-containing protein</fullName>
    </recommendedName>
</protein>
<dbReference type="InterPro" id="IPR012551">
    <property type="entry name" value="DUF1707_SHOCT-like"/>
</dbReference>
<gene>
    <name evidence="3" type="ORF">GCM10023340_11880</name>
</gene>
<sequence>MSPDPAREHLRVSDAERHEVAEVLRRAAGEGRLDLDELDERLEATYAARTYADLVPLTLDLPDDGSSPLPARPATGPAPAVRLEKTPEPPAPDGVRARQRHLAVMGGVDRKGAWTVPADLTIVAVMGGADLDMRQARYAARECVVTVHALMGGATIVVGPDVDVVMEGIGIMGGFAGPSDRDTPPPQVGAQVLRVRGVAIMGGVTVKRRPLPGVDDGRRRHRLH</sequence>
<comment type="caution">
    <text evidence="3">The sequence shown here is derived from an EMBL/GenBank/DDBJ whole genome shotgun (WGS) entry which is preliminary data.</text>
</comment>
<dbReference type="PANTHER" id="PTHR40763:SF4">
    <property type="entry name" value="DUF1707 DOMAIN-CONTAINING PROTEIN"/>
    <property type="match status" value="1"/>
</dbReference>
<dbReference type="Proteomes" id="UP001500221">
    <property type="component" value="Unassembled WGS sequence"/>
</dbReference>